<evidence type="ECO:0000256" key="3">
    <source>
        <dbReference type="ARBA" id="ARBA00022989"/>
    </source>
</evidence>
<keyword evidence="2 5" id="KW-0812">Transmembrane</keyword>
<keyword evidence="4 5" id="KW-0472">Membrane</keyword>
<accession>A0A6A6QDR0</accession>
<feature type="transmembrane region" description="Helical" evidence="5">
    <location>
        <begin position="96"/>
        <end position="117"/>
    </location>
</feature>
<proteinExistence type="predicted"/>
<dbReference type="PANTHER" id="PTHR42723">
    <property type="entry name" value="CHLOROPHYLL SYNTHASE"/>
    <property type="match status" value="1"/>
</dbReference>
<feature type="transmembrane region" description="Helical" evidence="5">
    <location>
        <begin position="68"/>
        <end position="90"/>
    </location>
</feature>
<keyword evidence="7" id="KW-1185">Reference proteome</keyword>
<dbReference type="EMBL" id="MU004198">
    <property type="protein sequence ID" value="KAF2490140.1"/>
    <property type="molecule type" value="Genomic_DNA"/>
</dbReference>
<dbReference type="OrthoDB" id="434972at2759"/>
<evidence type="ECO:0008006" key="8">
    <source>
        <dbReference type="Google" id="ProtNLM"/>
    </source>
</evidence>
<dbReference type="GO" id="GO:0016020">
    <property type="term" value="C:membrane"/>
    <property type="evidence" value="ECO:0007669"/>
    <property type="project" value="UniProtKB-SubCell"/>
</dbReference>
<dbReference type="PANTHER" id="PTHR42723:SF1">
    <property type="entry name" value="CHLOROPHYLL SYNTHASE, CHLOROPLASTIC"/>
    <property type="match status" value="1"/>
</dbReference>
<keyword evidence="3 5" id="KW-1133">Transmembrane helix</keyword>
<dbReference type="Gene3D" id="1.10.357.140">
    <property type="entry name" value="UbiA prenyltransferase"/>
    <property type="match status" value="1"/>
</dbReference>
<dbReference type="InterPro" id="IPR044878">
    <property type="entry name" value="UbiA_sf"/>
</dbReference>
<feature type="transmembrane region" description="Helical" evidence="5">
    <location>
        <begin position="304"/>
        <end position="322"/>
    </location>
</feature>
<dbReference type="InterPro" id="IPR000537">
    <property type="entry name" value="UbiA_prenyltransferase"/>
</dbReference>
<protein>
    <recommendedName>
        <fullName evidence="8">UbiA prenyltransferase</fullName>
    </recommendedName>
</protein>
<organism evidence="6 7">
    <name type="scientific">Lophium mytilinum</name>
    <dbReference type="NCBI Taxonomy" id="390894"/>
    <lineage>
        <taxon>Eukaryota</taxon>
        <taxon>Fungi</taxon>
        <taxon>Dikarya</taxon>
        <taxon>Ascomycota</taxon>
        <taxon>Pezizomycotina</taxon>
        <taxon>Dothideomycetes</taxon>
        <taxon>Pleosporomycetidae</taxon>
        <taxon>Mytilinidiales</taxon>
        <taxon>Mytilinidiaceae</taxon>
        <taxon>Lophium</taxon>
    </lineage>
</organism>
<evidence type="ECO:0000313" key="7">
    <source>
        <dbReference type="Proteomes" id="UP000799750"/>
    </source>
</evidence>
<dbReference type="InterPro" id="IPR050475">
    <property type="entry name" value="Prenyltransferase_related"/>
</dbReference>
<gene>
    <name evidence="6" type="ORF">BU16DRAFT_544466</name>
</gene>
<dbReference type="Pfam" id="PF01040">
    <property type="entry name" value="UbiA"/>
    <property type="match status" value="1"/>
</dbReference>
<evidence type="ECO:0000256" key="4">
    <source>
        <dbReference type="ARBA" id="ARBA00023136"/>
    </source>
</evidence>
<evidence type="ECO:0000313" key="6">
    <source>
        <dbReference type="EMBL" id="KAF2490140.1"/>
    </source>
</evidence>
<reference evidence="6" key="1">
    <citation type="journal article" date="2020" name="Stud. Mycol.">
        <title>101 Dothideomycetes genomes: a test case for predicting lifestyles and emergence of pathogens.</title>
        <authorList>
            <person name="Haridas S."/>
            <person name="Albert R."/>
            <person name="Binder M."/>
            <person name="Bloem J."/>
            <person name="Labutti K."/>
            <person name="Salamov A."/>
            <person name="Andreopoulos B."/>
            <person name="Baker S."/>
            <person name="Barry K."/>
            <person name="Bills G."/>
            <person name="Bluhm B."/>
            <person name="Cannon C."/>
            <person name="Castanera R."/>
            <person name="Culley D."/>
            <person name="Daum C."/>
            <person name="Ezra D."/>
            <person name="Gonzalez J."/>
            <person name="Henrissat B."/>
            <person name="Kuo A."/>
            <person name="Liang C."/>
            <person name="Lipzen A."/>
            <person name="Lutzoni F."/>
            <person name="Magnuson J."/>
            <person name="Mondo S."/>
            <person name="Nolan M."/>
            <person name="Ohm R."/>
            <person name="Pangilinan J."/>
            <person name="Park H.-J."/>
            <person name="Ramirez L."/>
            <person name="Alfaro M."/>
            <person name="Sun H."/>
            <person name="Tritt A."/>
            <person name="Yoshinaga Y."/>
            <person name="Zwiers L.-H."/>
            <person name="Turgeon B."/>
            <person name="Goodwin S."/>
            <person name="Spatafora J."/>
            <person name="Crous P."/>
            <person name="Grigoriev I."/>
        </authorList>
    </citation>
    <scope>NUCLEOTIDE SEQUENCE</scope>
    <source>
        <strain evidence="6">CBS 269.34</strain>
    </source>
</reference>
<dbReference type="GO" id="GO:0016765">
    <property type="term" value="F:transferase activity, transferring alkyl or aryl (other than methyl) groups"/>
    <property type="evidence" value="ECO:0007669"/>
    <property type="project" value="InterPro"/>
</dbReference>
<dbReference type="CDD" id="cd13965">
    <property type="entry name" value="PT_UbiA_3"/>
    <property type="match status" value="1"/>
</dbReference>
<dbReference type="AlphaFoldDB" id="A0A6A6QDR0"/>
<name>A0A6A6QDR0_9PEZI</name>
<feature type="transmembrane region" description="Helical" evidence="5">
    <location>
        <begin position="280"/>
        <end position="298"/>
    </location>
</feature>
<comment type="subcellular location">
    <subcellularLocation>
        <location evidence="1">Membrane</location>
        <topology evidence="1">Multi-pass membrane protein</topology>
    </subcellularLocation>
</comment>
<evidence type="ECO:0000256" key="5">
    <source>
        <dbReference type="SAM" id="Phobius"/>
    </source>
</evidence>
<evidence type="ECO:0000256" key="2">
    <source>
        <dbReference type="ARBA" id="ARBA00022692"/>
    </source>
</evidence>
<evidence type="ECO:0000256" key="1">
    <source>
        <dbReference type="ARBA" id="ARBA00004141"/>
    </source>
</evidence>
<sequence length="354" mass="39182">MSKPQASSTSSRLQEGSMTLCQGESRTKLELKLTAIDTSTLAIGLAPKTAKAALYFLKTLYLFSKSDIPTYVVPCTLFGTLSTLSGSSLISAPVSIPTLLLRVPTVALWAWLFCVFFNCSNQRSPDSVLEDTINKPHRPIPAGRITSSQTGLCMVIGVPSVLLFNYFLLGAWEEMAIMYVVMYLYNDLHLGDNFFWKNFLIATAGNGVYNAGSLRLASGTARASYFTSDASELLTPTAMKWIALVSSAVLITMHSQDLRDLEGDRARDRRTLPIVFGENIARWSIAVPVLFFSLAAAWFWNSGFIGYTEICVPGSIVAYRIIFLRDTKQDRKTYTLWAVWLMALYALPLLKSLP</sequence>
<dbReference type="Proteomes" id="UP000799750">
    <property type="component" value="Unassembled WGS sequence"/>
</dbReference>
<feature type="transmembrane region" description="Helical" evidence="5">
    <location>
        <begin position="334"/>
        <end position="350"/>
    </location>
</feature>